<keyword evidence="7" id="KW-0963">Cytoplasm</keyword>
<keyword evidence="10" id="KW-0498">Mitosis</keyword>
<evidence type="ECO:0000256" key="13">
    <source>
        <dbReference type="ARBA" id="ARBA00023242"/>
    </source>
</evidence>
<keyword evidence="19" id="KW-1185">Reference proteome</keyword>
<feature type="compositionally biased region" description="Low complexity" evidence="17">
    <location>
        <begin position="92"/>
        <end position="116"/>
    </location>
</feature>
<reference evidence="18 19" key="1">
    <citation type="submission" date="2014-05" db="EMBL/GenBank/DDBJ databases">
        <title>Draft genome sequence of a rare smut relative, Tilletiaria anomala UBC 951.</title>
        <authorList>
            <consortium name="DOE Joint Genome Institute"/>
            <person name="Toome M."/>
            <person name="Kuo A."/>
            <person name="Henrissat B."/>
            <person name="Lipzen A."/>
            <person name="Tritt A."/>
            <person name="Yoshinaga Y."/>
            <person name="Zane M."/>
            <person name="Barry K."/>
            <person name="Grigoriev I.V."/>
            <person name="Spatafora J.W."/>
            <person name="Aimea M.C."/>
        </authorList>
    </citation>
    <scope>NUCLEOTIDE SEQUENCE [LARGE SCALE GENOMIC DNA]</scope>
    <source>
        <strain evidence="18 19">UBC 951</strain>
    </source>
</reference>
<evidence type="ECO:0000256" key="15">
    <source>
        <dbReference type="ARBA" id="ARBA00023328"/>
    </source>
</evidence>
<protein>
    <recommendedName>
        <fullName evidence="5">DASH complex subunit DAD1</fullName>
    </recommendedName>
    <alternativeName>
        <fullName evidence="16">Outer kinetochore protein DAD1</fullName>
    </alternativeName>
</protein>
<dbReference type="InParanoid" id="A0A066VAC0"/>
<dbReference type="GO" id="GO:0072686">
    <property type="term" value="C:mitotic spindle"/>
    <property type="evidence" value="ECO:0007669"/>
    <property type="project" value="InterPro"/>
</dbReference>
<proteinExistence type="inferred from homology"/>
<evidence type="ECO:0000256" key="17">
    <source>
        <dbReference type="SAM" id="MobiDB-lite"/>
    </source>
</evidence>
<keyword evidence="11" id="KW-0995">Kinetochore</keyword>
<keyword evidence="13" id="KW-0539">Nucleus</keyword>
<evidence type="ECO:0000256" key="14">
    <source>
        <dbReference type="ARBA" id="ARBA00023306"/>
    </source>
</evidence>
<evidence type="ECO:0000256" key="10">
    <source>
        <dbReference type="ARBA" id="ARBA00022776"/>
    </source>
</evidence>
<keyword evidence="14" id="KW-0131">Cell cycle</keyword>
<evidence type="ECO:0000256" key="4">
    <source>
        <dbReference type="ARBA" id="ARBA00010146"/>
    </source>
</evidence>
<keyword evidence="15" id="KW-0137">Centromere</keyword>
<dbReference type="GO" id="GO:0005876">
    <property type="term" value="C:spindle microtubule"/>
    <property type="evidence" value="ECO:0007669"/>
    <property type="project" value="TreeGrafter"/>
</dbReference>
<dbReference type="PANTHER" id="PTHR28025">
    <property type="entry name" value="DASH COMPLEX SUBUNIT DAD1"/>
    <property type="match status" value="1"/>
</dbReference>
<evidence type="ECO:0000256" key="9">
    <source>
        <dbReference type="ARBA" id="ARBA00022701"/>
    </source>
</evidence>
<sequence length="194" mass="19853">MDSTPPPATAVNSRGARSFFERERERLVTEISDGIEVIMSNSNTLNRKLEESISVGKEFEPIADLWGQFSNVMTRAGIPDLVAETAAAAAATAASPSFTSGVAESGAAAGASSGDATHPDTASDQFRRSAGAPGADADAAEGNEDGRRSRQGHGAFGEEDTLKRSLGGTGDLLGMDDLPPGVIPGGGIVYGRDA</sequence>
<dbReference type="AlphaFoldDB" id="A0A066VAC0"/>
<dbReference type="GO" id="GO:0051010">
    <property type="term" value="F:microtubule plus-end binding"/>
    <property type="evidence" value="ECO:0007669"/>
    <property type="project" value="TreeGrafter"/>
</dbReference>
<evidence type="ECO:0000256" key="11">
    <source>
        <dbReference type="ARBA" id="ARBA00022838"/>
    </source>
</evidence>
<evidence type="ECO:0000256" key="1">
    <source>
        <dbReference type="ARBA" id="ARBA00004123"/>
    </source>
</evidence>
<evidence type="ECO:0000313" key="19">
    <source>
        <dbReference type="Proteomes" id="UP000027361"/>
    </source>
</evidence>
<dbReference type="InterPro" id="IPR013958">
    <property type="entry name" value="DASH_Dad1"/>
</dbReference>
<comment type="subcellular location">
    <subcellularLocation>
        <location evidence="3">Chromosome</location>
        <location evidence="3">Centromere</location>
        <location evidence="3">Kinetochore</location>
    </subcellularLocation>
    <subcellularLocation>
        <location evidence="2">Cytoplasm</location>
        <location evidence="2">Cytoskeleton</location>
        <location evidence="2">Spindle</location>
    </subcellularLocation>
    <subcellularLocation>
        <location evidence="1">Nucleus</location>
    </subcellularLocation>
</comment>
<feature type="region of interest" description="Disordered" evidence="17">
    <location>
        <begin position="92"/>
        <end position="194"/>
    </location>
</feature>
<dbReference type="OrthoDB" id="5566853at2759"/>
<dbReference type="GO" id="GO:0044732">
    <property type="term" value="C:mitotic spindle pole body"/>
    <property type="evidence" value="ECO:0007669"/>
    <property type="project" value="TreeGrafter"/>
</dbReference>
<dbReference type="EMBL" id="JMSN01000114">
    <property type="protein sequence ID" value="KDN38697.1"/>
    <property type="molecule type" value="Genomic_DNA"/>
</dbReference>
<evidence type="ECO:0000256" key="12">
    <source>
        <dbReference type="ARBA" id="ARBA00023212"/>
    </source>
</evidence>
<organism evidence="18 19">
    <name type="scientific">Tilletiaria anomala (strain ATCC 24038 / CBS 436.72 / UBC 951)</name>
    <dbReference type="NCBI Taxonomy" id="1037660"/>
    <lineage>
        <taxon>Eukaryota</taxon>
        <taxon>Fungi</taxon>
        <taxon>Dikarya</taxon>
        <taxon>Basidiomycota</taxon>
        <taxon>Ustilaginomycotina</taxon>
        <taxon>Exobasidiomycetes</taxon>
        <taxon>Georgefischeriales</taxon>
        <taxon>Tilletiariaceae</taxon>
        <taxon>Tilletiaria</taxon>
    </lineage>
</organism>
<evidence type="ECO:0000256" key="7">
    <source>
        <dbReference type="ARBA" id="ARBA00022490"/>
    </source>
</evidence>
<accession>A0A066VAC0</accession>
<evidence type="ECO:0000256" key="6">
    <source>
        <dbReference type="ARBA" id="ARBA00022454"/>
    </source>
</evidence>
<keyword evidence="9" id="KW-0493">Microtubule</keyword>
<dbReference type="OMA" id="GIEVIMS"/>
<evidence type="ECO:0000256" key="2">
    <source>
        <dbReference type="ARBA" id="ARBA00004186"/>
    </source>
</evidence>
<evidence type="ECO:0000256" key="16">
    <source>
        <dbReference type="ARBA" id="ARBA00030566"/>
    </source>
</evidence>
<feature type="compositionally biased region" description="Gly residues" evidence="17">
    <location>
        <begin position="183"/>
        <end position="194"/>
    </location>
</feature>
<keyword evidence="6" id="KW-0158">Chromosome</keyword>
<dbReference type="GO" id="GO:0051301">
    <property type="term" value="P:cell division"/>
    <property type="evidence" value="ECO:0007669"/>
    <property type="project" value="UniProtKB-KW"/>
</dbReference>
<dbReference type="Proteomes" id="UP000027361">
    <property type="component" value="Unassembled WGS sequence"/>
</dbReference>
<dbReference type="RefSeq" id="XP_013240801.1">
    <property type="nucleotide sequence ID" value="XM_013385347.1"/>
</dbReference>
<dbReference type="PANTHER" id="PTHR28025:SF1">
    <property type="entry name" value="DASH COMPLEX SUBUNIT DAD1"/>
    <property type="match status" value="1"/>
</dbReference>
<keyword evidence="12" id="KW-0206">Cytoskeleton</keyword>
<gene>
    <name evidence="18" type="ORF">K437DRAFT_259304</name>
</gene>
<dbReference type="GO" id="GO:0042729">
    <property type="term" value="C:DASH complex"/>
    <property type="evidence" value="ECO:0007669"/>
    <property type="project" value="InterPro"/>
</dbReference>
<comment type="caution">
    <text evidence="18">The sequence shown here is derived from an EMBL/GenBank/DDBJ whole genome shotgun (WGS) entry which is preliminary data.</text>
</comment>
<keyword evidence="8" id="KW-0132">Cell division</keyword>
<dbReference type="GeneID" id="25265225"/>
<dbReference type="Pfam" id="PF08649">
    <property type="entry name" value="DASH_Dad1"/>
    <property type="match status" value="1"/>
</dbReference>
<evidence type="ECO:0000256" key="5">
    <source>
        <dbReference type="ARBA" id="ARBA00020261"/>
    </source>
</evidence>
<name>A0A066VAC0_TILAU</name>
<dbReference type="HOGENOM" id="CLU_130001_0_0_1"/>
<evidence type="ECO:0000256" key="3">
    <source>
        <dbReference type="ARBA" id="ARBA00004629"/>
    </source>
</evidence>
<comment type="similarity">
    <text evidence="4">Belongs to the DASH complex DAD1 family.</text>
</comment>
<evidence type="ECO:0000256" key="8">
    <source>
        <dbReference type="ARBA" id="ARBA00022618"/>
    </source>
</evidence>
<evidence type="ECO:0000313" key="18">
    <source>
        <dbReference type="EMBL" id="KDN38697.1"/>
    </source>
</evidence>